<feature type="domain" description="Glycosyl transferase family 1" evidence="4">
    <location>
        <begin position="204"/>
        <end position="337"/>
    </location>
</feature>
<sequence>MSKKVYISVINDLSSDQRVHKVCTSLHQQGYEIHLVGRKLKDSRPLKRDYATHRMRLFFTSGALFYAFYNIRLFLFLLFRKVDIVHANDLDTLLANYLISKLKGIPIVYDSHEYFTGVPEIQHRAFVKKTWTKLENWIFPKLKHVFTVNDSIAELYYQDYGKRPHVMRNIPFQQELPSPIERDSVTDDPNIKLLVLQGAGINVDRGAEEMLEAMVHLDNCKLMIIGSGDVINVLKARAAQPDLKDKILFFGKLPYEEMMRYTQIADAGLTLDKDTNINYKFSLPNKVFDYIRAGIPVISSNIIEIKKIIEKYEVGAIIPNHDPLVMAETINTYLCNVNKDELNQKIATASGQLSWENEVIKLIETYKNLTNH</sequence>
<dbReference type="AlphaFoldDB" id="A0A916NAT6"/>
<dbReference type="Pfam" id="PF13439">
    <property type="entry name" value="Glyco_transf_4"/>
    <property type="match status" value="1"/>
</dbReference>
<dbReference type="Pfam" id="PF00534">
    <property type="entry name" value="Glycos_transf_1"/>
    <property type="match status" value="1"/>
</dbReference>
<feature type="transmembrane region" description="Helical" evidence="3">
    <location>
        <begin position="57"/>
        <end position="79"/>
    </location>
</feature>
<keyword evidence="3" id="KW-0472">Membrane</keyword>
<keyword evidence="3" id="KW-1133">Transmembrane helix</keyword>
<keyword evidence="1" id="KW-0328">Glycosyltransferase</keyword>
<dbReference type="SUPFAM" id="SSF53756">
    <property type="entry name" value="UDP-Glycosyltransferase/glycogen phosphorylase"/>
    <property type="match status" value="1"/>
</dbReference>
<name>A0A916NAT6_9FLAO</name>
<keyword evidence="3" id="KW-0812">Transmembrane</keyword>
<gene>
    <name evidence="6" type="ORF">CRYO30217_01623</name>
</gene>
<evidence type="ECO:0000256" key="1">
    <source>
        <dbReference type="ARBA" id="ARBA00022676"/>
    </source>
</evidence>
<dbReference type="PANTHER" id="PTHR12526:SF629">
    <property type="entry name" value="TEICHURONIC ACID BIOSYNTHESIS GLYCOSYLTRANSFERASE TUAH-RELATED"/>
    <property type="match status" value="1"/>
</dbReference>
<protein>
    <recommendedName>
        <fullName evidence="8">Glycosyltransferase</fullName>
    </recommendedName>
</protein>
<evidence type="ECO:0008006" key="8">
    <source>
        <dbReference type="Google" id="ProtNLM"/>
    </source>
</evidence>
<keyword evidence="2" id="KW-0808">Transferase</keyword>
<dbReference type="PANTHER" id="PTHR12526">
    <property type="entry name" value="GLYCOSYLTRANSFERASE"/>
    <property type="match status" value="1"/>
</dbReference>
<dbReference type="Proteomes" id="UP000683507">
    <property type="component" value="Chromosome"/>
</dbReference>
<evidence type="ECO:0000313" key="7">
    <source>
        <dbReference type="Proteomes" id="UP000683507"/>
    </source>
</evidence>
<evidence type="ECO:0000256" key="2">
    <source>
        <dbReference type="ARBA" id="ARBA00022679"/>
    </source>
</evidence>
<dbReference type="RefSeq" id="WP_258541819.1">
    <property type="nucleotide sequence ID" value="NZ_OU015584.1"/>
</dbReference>
<feature type="domain" description="Glycosyltransferase subfamily 4-like N-terminal" evidence="5">
    <location>
        <begin position="19"/>
        <end position="168"/>
    </location>
</feature>
<accession>A0A916NAT6</accession>
<evidence type="ECO:0000259" key="5">
    <source>
        <dbReference type="Pfam" id="PF13439"/>
    </source>
</evidence>
<evidence type="ECO:0000313" key="6">
    <source>
        <dbReference type="EMBL" id="CAG5081407.1"/>
    </source>
</evidence>
<organism evidence="6 7">
    <name type="scientific">Parvicella tangerina</name>
    <dbReference type="NCBI Taxonomy" id="2829795"/>
    <lineage>
        <taxon>Bacteria</taxon>
        <taxon>Pseudomonadati</taxon>
        <taxon>Bacteroidota</taxon>
        <taxon>Flavobacteriia</taxon>
        <taxon>Flavobacteriales</taxon>
        <taxon>Parvicellaceae</taxon>
        <taxon>Parvicella</taxon>
    </lineage>
</organism>
<dbReference type="GO" id="GO:0016757">
    <property type="term" value="F:glycosyltransferase activity"/>
    <property type="evidence" value="ECO:0007669"/>
    <property type="project" value="UniProtKB-KW"/>
</dbReference>
<proteinExistence type="predicted"/>
<dbReference type="InterPro" id="IPR028098">
    <property type="entry name" value="Glyco_trans_4-like_N"/>
</dbReference>
<reference evidence="6" key="1">
    <citation type="submission" date="2021-04" db="EMBL/GenBank/DDBJ databases">
        <authorList>
            <person name="Rodrigo-Torres L."/>
            <person name="Arahal R. D."/>
            <person name="Lucena T."/>
        </authorList>
    </citation>
    <scope>NUCLEOTIDE SEQUENCE</scope>
    <source>
        <strain evidence="6">AS29M-1</strain>
    </source>
</reference>
<evidence type="ECO:0000256" key="3">
    <source>
        <dbReference type="SAM" id="Phobius"/>
    </source>
</evidence>
<dbReference type="Gene3D" id="3.40.50.2000">
    <property type="entry name" value="Glycogen Phosphorylase B"/>
    <property type="match status" value="2"/>
</dbReference>
<keyword evidence="7" id="KW-1185">Reference proteome</keyword>
<evidence type="ECO:0000259" key="4">
    <source>
        <dbReference type="Pfam" id="PF00534"/>
    </source>
</evidence>
<dbReference type="EMBL" id="OU015584">
    <property type="protein sequence ID" value="CAG5081407.1"/>
    <property type="molecule type" value="Genomic_DNA"/>
</dbReference>
<dbReference type="InterPro" id="IPR001296">
    <property type="entry name" value="Glyco_trans_1"/>
</dbReference>
<dbReference type="KEGG" id="ptan:CRYO30217_01623"/>